<evidence type="ECO:0000313" key="1">
    <source>
        <dbReference type="EMBL" id="ADB29936.1"/>
    </source>
</evidence>
<reference evidence="1 2" key="2">
    <citation type="journal article" date="2010" name="Stand. Genomic Sci.">
        <title>Complete genome sequence of Kribbella flavida type strain (IFO 14399).</title>
        <authorList>
            <person name="Pukall R."/>
            <person name="Lapidus A."/>
            <person name="Glavina Del Rio T."/>
            <person name="Copeland A."/>
            <person name="Tice H."/>
            <person name="Cheng J.-F."/>
            <person name="Lucas S."/>
            <person name="Chen F."/>
            <person name="Nolan M."/>
            <person name="LaButti K."/>
            <person name="Pati A."/>
            <person name="Ivanova N."/>
            <person name="Mavrommatis K."/>
            <person name="Mikhailova N."/>
            <person name="Pitluck S."/>
            <person name="Bruce D."/>
            <person name="Goodwin L."/>
            <person name="Land M."/>
            <person name="Hauser L."/>
            <person name="Chang Y.-J."/>
            <person name="Jeffries C.D."/>
            <person name="Chen A."/>
            <person name="Palaniappan K."/>
            <person name="Chain P."/>
            <person name="Rohde M."/>
            <person name="Goeker M."/>
            <person name="Bristow J."/>
            <person name="Eisen J.A."/>
            <person name="Markowitz V."/>
            <person name="Hugenholtz P."/>
            <person name="Kyrpides N.C."/>
            <person name="Klenk H.-P."/>
            <person name="Brettin T."/>
        </authorList>
    </citation>
    <scope>NUCLEOTIDE SEQUENCE [LARGE SCALE GENOMIC DNA]</scope>
    <source>
        <strain evidence="2">DSM 17836 / JCM 10339 / NBRC 14399</strain>
    </source>
</reference>
<dbReference type="OrthoDB" id="8441577at2"/>
<dbReference type="NCBIfam" id="NF041068">
    <property type="entry name" value="DpdK"/>
    <property type="match status" value="1"/>
</dbReference>
<dbReference type="EMBL" id="CP001736">
    <property type="protein sequence ID" value="ADB29936.1"/>
    <property type="molecule type" value="Genomic_DNA"/>
</dbReference>
<reference evidence="2" key="1">
    <citation type="submission" date="2009-09" db="EMBL/GenBank/DDBJ databases">
        <title>The complete genome of Kribbella flavida DSM 17836.</title>
        <authorList>
            <consortium name="US DOE Joint Genome Institute (JGI-PGF)"/>
            <person name="Lucas S."/>
            <person name="Copeland A."/>
            <person name="Lapidus A."/>
            <person name="Glavina del Rio T."/>
            <person name="Dalin E."/>
            <person name="Tice H."/>
            <person name="Bruce D."/>
            <person name="Goodwin L."/>
            <person name="Pitluck S."/>
            <person name="Kyrpides N."/>
            <person name="Mavromatis K."/>
            <person name="Ivanova N."/>
            <person name="Saunders E."/>
            <person name="Brettin T."/>
            <person name="Detter J.C."/>
            <person name="Han C."/>
            <person name="Larimer F."/>
            <person name="Land M."/>
            <person name="Hauser L."/>
            <person name="Markowitz V."/>
            <person name="Cheng J.-F."/>
            <person name="Hugenholtz P."/>
            <person name="Woyke T."/>
            <person name="Wu D."/>
            <person name="Pukall R."/>
            <person name="Klenk H.-P."/>
            <person name="Eisen J.A."/>
        </authorList>
    </citation>
    <scope>NUCLEOTIDE SEQUENCE [LARGE SCALE GENOMIC DNA]</scope>
    <source>
        <strain evidence="2">DSM 17836 / JCM 10339 / NBRC 14399</strain>
    </source>
</reference>
<dbReference type="eggNOG" id="COG1502">
    <property type="taxonomic scope" value="Bacteria"/>
</dbReference>
<dbReference type="Proteomes" id="UP000007967">
    <property type="component" value="Chromosome"/>
</dbReference>
<name>D2PYU0_KRIFD</name>
<dbReference type="STRING" id="479435.Kfla_0823"/>
<proteinExistence type="predicted"/>
<dbReference type="AlphaFoldDB" id="D2PYU0"/>
<dbReference type="Gene3D" id="3.30.870.10">
    <property type="entry name" value="Endonuclease Chain A"/>
    <property type="match status" value="1"/>
</dbReference>
<gene>
    <name evidence="1" type="ordered locus">Kfla_0823</name>
</gene>
<evidence type="ECO:0000313" key="2">
    <source>
        <dbReference type="Proteomes" id="UP000007967"/>
    </source>
</evidence>
<keyword evidence="2" id="KW-1185">Reference proteome</keyword>
<dbReference type="HOGENOM" id="CLU_126477_0_0_11"/>
<dbReference type="SUPFAM" id="SSF56024">
    <property type="entry name" value="Phospholipase D/nuclease"/>
    <property type="match status" value="1"/>
</dbReference>
<evidence type="ECO:0008006" key="3">
    <source>
        <dbReference type="Google" id="ProtNLM"/>
    </source>
</evidence>
<sequence>MSRSRTVRTRPRNGLAITDVLTAALLSEFCAPSPELWLVTGWVTDMPVLDNAHRQYDAVLGDDARSSLTLTEVLGALTRRGSHVHVAVREVDHNRRFVERLRAAAEPTALSAYSSPDLHEKMLVGWTWLMKGSMNFTWSGLQRNEESIDFELDVTAAATQRLELQTRWRGDAP</sequence>
<organism evidence="1 2">
    <name type="scientific">Kribbella flavida (strain DSM 17836 / JCM 10339 / NBRC 14399)</name>
    <dbReference type="NCBI Taxonomy" id="479435"/>
    <lineage>
        <taxon>Bacteria</taxon>
        <taxon>Bacillati</taxon>
        <taxon>Actinomycetota</taxon>
        <taxon>Actinomycetes</taxon>
        <taxon>Propionibacteriales</taxon>
        <taxon>Kribbellaceae</taxon>
        <taxon>Kribbella</taxon>
    </lineage>
</organism>
<protein>
    <recommendedName>
        <fullName evidence="3">Phospholipase D-like domain-containing protein</fullName>
    </recommendedName>
</protein>
<accession>D2PYU0</accession>
<dbReference type="KEGG" id="kfl:Kfla_0823"/>
<dbReference type="RefSeq" id="WP_012918492.1">
    <property type="nucleotide sequence ID" value="NC_013729.1"/>
</dbReference>